<keyword evidence="3" id="KW-1185">Reference proteome</keyword>
<dbReference type="OrthoDB" id="2934196at2"/>
<dbReference type="Pfam" id="PF13730">
    <property type="entry name" value="HTH_36"/>
    <property type="match status" value="1"/>
</dbReference>
<dbReference type="AlphaFoldDB" id="A0A4Z1BWH5"/>
<gene>
    <name evidence="2" type="ORF">E4L95_09295</name>
</gene>
<sequence>MSRSQALTEKEPRGTWVQTERAAHEAWAGLMRESPNAAMLMHLLVARVGDQNAVVASQKVLASLMGRHINTVKNALRVLKDKNWIEVRQIGDRGTVNAYIVNDRIAWTGPRDGIRYSLFSARVLLSDEEQPDRANLDTQEPLRRVPSLFGGERQLPSGEGLPPVSQPFFDGLEPDLPARCESQ</sequence>
<feature type="compositionally biased region" description="Basic and acidic residues" evidence="1">
    <location>
        <begin position="131"/>
        <end position="143"/>
    </location>
</feature>
<comment type="caution">
    <text evidence="2">The sequence shown here is derived from an EMBL/GenBank/DDBJ whole genome shotgun (WGS) entry which is preliminary data.</text>
</comment>
<feature type="region of interest" description="Disordered" evidence="1">
    <location>
        <begin position="129"/>
        <end position="183"/>
    </location>
</feature>
<proteinExistence type="predicted"/>
<organism evidence="2 3">
    <name type="scientific">Paracoccus liaowanqingii</name>
    <dbReference type="NCBI Taxonomy" id="2560053"/>
    <lineage>
        <taxon>Bacteria</taxon>
        <taxon>Pseudomonadati</taxon>
        <taxon>Pseudomonadota</taxon>
        <taxon>Alphaproteobacteria</taxon>
        <taxon>Rhodobacterales</taxon>
        <taxon>Paracoccaceae</taxon>
        <taxon>Paracoccus</taxon>
    </lineage>
</organism>
<protein>
    <submittedName>
        <fullName evidence="2">Helix-turn-helix domain-containing protein</fullName>
    </submittedName>
</protein>
<evidence type="ECO:0000313" key="2">
    <source>
        <dbReference type="EMBL" id="TGN61750.1"/>
    </source>
</evidence>
<name>A0A4Z1BWH5_9RHOB</name>
<dbReference type="EMBL" id="SRPG01000072">
    <property type="protein sequence ID" value="TGN61750.1"/>
    <property type="molecule type" value="Genomic_DNA"/>
</dbReference>
<evidence type="ECO:0000313" key="3">
    <source>
        <dbReference type="Proteomes" id="UP000297972"/>
    </source>
</evidence>
<accession>A0A4Z1BWH5</accession>
<reference evidence="2 3" key="1">
    <citation type="submission" date="2019-03" db="EMBL/GenBank/DDBJ databases">
        <authorList>
            <person name="Li J."/>
        </authorList>
    </citation>
    <scope>NUCLEOTIDE SEQUENCE [LARGE SCALE GENOMIC DNA]</scope>
    <source>
        <strain evidence="2 3">3058</strain>
    </source>
</reference>
<dbReference type="Proteomes" id="UP000297972">
    <property type="component" value="Unassembled WGS sequence"/>
</dbReference>
<dbReference type="RefSeq" id="WP_135817382.1">
    <property type="nucleotide sequence ID" value="NZ_SRPG01000072.1"/>
</dbReference>
<evidence type="ECO:0000256" key="1">
    <source>
        <dbReference type="SAM" id="MobiDB-lite"/>
    </source>
</evidence>